<dbReference type="GO" id="GO:0000139">
    <property type="term" value="C:Golgi membrane"/>
    <property type="evidence" value="ECO:0007669"/>
    <property type="project" value="UniProtKB-SubCell"/>
</dbReference>
<feature type="region of interest" description="Disordered" evidence="9">
    <location>
        <begin position="840"/>
        <end position="867"/>
    </location>
</feature>
<organism evidence="10 11">
    <name type="scientific">Leishmania enriettii</name>
    <dbReference type="NCBI Taxonomy" id="5663"/>
    <lineage>
        <taxon>Eukaryota</taxon>
        <taxon>Discoba</taxon>
        <taxon>Euglenozoa</taxon>
        <taxon>Kinetoplastea</taxon>
        <taxon>Metakinetoplastina</taxon>
        <taxon>Trypanosomatida</taxon>
        <taxon>Trypanosomatidae</taxon>
        <taxon>Leishmaniinae</taxon>
        <taxon>Leishmania</taxon>
    </lineage>
</organism>
<protein>
    <recommendedName>
        <fullName evidence="3">Conserved oligomeric Golgi complex subunit 7</fullName>
    </recommendedName>
    <alternativeName>
        <fullName evidence="8">Component of oligomeric Golgi complex 7</fullName>
    </alternativeName>
</protein>
<evidence type="ECO:0000256" key="7">
    <source>
        <dbReference type="ARBA" id="ARBA00023136"/>
    </source>
</evidence>
<dbReference type="EMBL" id="JAFHKP010000026">
    <property type="protein sequence ID" value="KAG5476727.1"/>
    <property type="molecule type" value="Genomic_DNA"/>
</dbReference>
<keyword evidence="6" id="KW-0333">Golgi apparatus</keyword>
<accession>A0A836G7J7</accession>
<keyword evidence="11" id="KW-1185">Reference proteome</keyword>
<evidence type="ECO:0000313" key="10">
    <source>
        <dbReference type="EMBL" id="KAG5476727.1"/>
    </source>
</evidence>
<dbReference type="RefSeq" id="XP_067692193.1">
    <property type="nucleotide sequence ID" value="XM_067835627.1"/>
</dbReference>
<dbReference type="GO" id="GO:0006890">
    <property type="term" value="P:retrograde vesicle-mediated transport, Golgi to endoplasmic reticulum"/>
    <property type="evidence" value="ECO:0007669"/>
    <property type="project" value="TreeGrafter"/>
</dbReference>
<dbReference type="OrthoDB" id="245173at2759"/>
<evidence type="ECO:0000256" key="2">
    <source>
        <dbReference type="ARBA" id="ARBA00005831"/>
    </source>
</evidence>
<dbReference type="PANTHER" id="PTHR21443:SF0">
    <property type="entry name" value="CONSERVED OLIGOMERIC GOLGI COMPLEX SUBUNIT 7"/>
    <property type="match status" value="1"/>
</dbReference>
<evidence type="ECO:0000256" key="4">
    <source>
        <dbReference type="ARBA" id="ARBA00022448"/>
    </source>
</evidence>
<evidence type="ECO:0000256" key="3">
    <source>
        <dbReference type="ARBA" id="ARBA00020984"/>
    </source>
</evidence>
<gene>
    <name evidence="10" type="ORF">CUR178_03901</name>
</gene>
<keyword evidence="7" id="KW-0472">Membrane</keyword>
<dbReference type="InterPro" id="IPR019335">
    <property type="entry name" value="COG7"/>
</dbReference>
<evidence type="ECO:0000256" key="8">
    <source>
        <dbReference type="ARBA" id="ARBA00031345"/>
    </source>
</evidence>
<keyword evidence="4" id="KW-0813">Transport</keyword>
<dbReference type="PANTHER" id="PTHR21443">
    <property type="entry name" value="CONSERVED OLIGOMERIC GOLGI COMPLEX COMPONENT 7"/>
    <property type="match status" value="1"/>
</dbReference>
<keyword evidence="5" id="KW-0653">Protein transport</keyword>
<dbReference type="Proteomes" id="UP000674179">
    <property type="component" value="Chromosome 26"/>
</dbReference>
<evidence type="ECO:0000256" key="5">
    <source>
        <dbReference type="ARBA" id="ARBA00022927"/>
    </source>
</evidence>
<comment type="subcellular location">
    <subcellularLocation>
        <location evidence="1">Golgi apparatus membrane</location>
        <topology evidence="1">Peripheral membrane protein</topology>
    </subcellularLocation>
</comment>
<comment type="similarity">
    <text evidence="2">Belongs to the COG7 family.</text>
</comment>
<comment type="caution">
    <text evidence="10">The sequence shown here is derived from an EMBL/GenBank/DDBJ whole genome shotgun (WGS) entry which is preliminary data.</text>
</comment>
<dbReference type="GO" id="GO:0007030">
    <property type="term" value="P:Golgi organization"/>
    <property type="evidence" value="ECO:0007669"/>
    <property type="project" value="TreeGrafter"/>
</dbReference>
<feature type="region of interest" description="Disordered" evidence="9">
    <location>
        <begin position="246"/>
        <end position="293"/>
    </location>
</feature>
<dbReference type="AlphaFoldDB" id="A0A836G7J7"/>
<proteinExistence type="inferred from homology"/>
<name>A0A836G7J7_LEIEN</name>
<evidence type="ECO:0000256" key="1">
    <source>
        <dbReference type="ARBA" id="ARBA00004395"/>
    </source>
</evidence>
<dbReference type="GO" id="GO:0006886">
    <property type="term" value="P:intracellular protein transport"/>
    <property type="evidence" value="ECO:0007669"/>
    <property type="project" value="InterPro"/>
</dbReference>
<evidence type="ECO:0000313" key="11">
    <source>
        <dbReference type="Proteomes" id="UP000674179"/>
    </source>
</evidence>
<dbReference type="GO" id="GO:0017119">
    <property type="term" value="C:Golgi transport complex"/>
    <property type="evidence" value="ECO:0007669"/>
    <property type="project" value="InterPro"/>
</dbReference>
<reference evidence="10 11" key="1">
    <citation type="submission" date="2021-02" db="EMBL/GenBank/DDBJ databases">
        <title>Leishmania (Mundinia) enrietti genome sequencing and assembly.</title>
        <authorList>
            <person name="Almutairi H."/>
            <person name="Gatherer D."/>
        </authorList>
    </citation>
    <scope>NUCLEOTIDE SEQUENCE [LARGE SCALE GENOMIC DNA]</scope>
    <source>
        <strain evidence="10">CUR178</strain>
    </source>
</reference>
<evidence type="ECO:0000256" key="6">
    <source>
        <dbReference type="ARBA" id="ARBA00023034"/>
    </source>
</evidence>
<dbReference type="KEGG" id="lenr:94171137"/>
<evidence type="ECO:0000256" key="9">
    <source>
        <dbReference type="SAM" id="MobiDB-lite"/>
    </source>
</evidence>
<dbReference type="GeneID" id="94171137"/>
<sequence length="1006" mass="107557">MASATPPSVAVEKVLFHAPMSTSSGAAVPGNSQLSATSAATIADATSTVLSSDCIARVDTVIADDIRQLSRDDLDVKRWLNATLSRVVEASREASLPRAALAGLASPSPSQASTTASAPLPAGSTLKHLHLDEQLVQLLHVRVQTHAQELSASIEDLISSILVRLPRTTMELTRMATEAAELTEQLQRIEGVVSPAVDPGSDAYVTVLQLHKASESKLYKCKRYLEKAARVEESIRNLHYLVEHRESMSNRNGGGSGSDALKGQERADDSTGPITAFTSVNGSPSASKEATRHRDLDEVAGIIRQAREDLKELMTVDNTFGEQYKARLQQFEQYIEHALEEECAACLLAHQLERATRLMTTLYSIGRADAVLRRYGEGAAMQMAELQQEKLRACVSSGGAGVHGSSTAAAAVAELLRREIIPDDNAFVSRELAFLSSLVWRTLEEAQVPSAPESGAGGASGGAFDAEALIRCDAVAVSTPSAATATSAPTASAVAGGTIGGAHAAVEDVPSALQALEIITIILHRLYEPVQSVLQSLLTERPDTTNADFVECLSAVQLIKITATPVSTVTAPATAKDPLEKLAREVTHRALSLFAGLFHEERVLERYAERACSPVATFCELPLSKVLAEAPGTATADERDEDSLTSVLTQAVQEVLVYVPEKIATRCAIAWHTSLSKILAQLQPTPSTPQHVLLQYLYIYKRRLRPLVMKAQQNIEDLLSTGTVHERYPTSARVLCTDLQTRVWAPLKGEMEAAQETIQNNILSGIMRPVLATVAAYTSQPCWGNAVASADRSSSSIPIATGASNPLGTYTQGQAAPSSAVRDMGEMLMELPLTLETLGSSAVAESRSSARETGSAGKGSSGTDAEDGVRVLIEEQAEEWLGTVVRGVVSTFMEEKVLPLQIGPFGRTLPSQQEQRHQQRQLAAAKRDEEVQRHYTAALEQLATDLDYVCNILSAVNEESLETVERVLRAVQALPPASMPAVFVVGDAIRMAAAGASAAVDAEEQH</sequence>
<feature type="compositionally biased region" description="Polar residues" evidence="9">
    <location>
        <begin position="272"/>
        <end position="288"/>
    </location>
</feature>